<sequence length="193" mass="21509">QQGNWWQLSCRFRVMDFRQGFRVPGAGHFPRDERAIFEKFGAGDGVDGETTEPATDRSSQMSSVGSDEESIRSNNRRQAIPPAAPPRYQHSSQPTRRPAEENCRWQEDSSETQGLVEIDPEEGKRRGTELLSQLFDFGQALSAPPAAPALPPAPQRLRPPPEQTAQRQPSYQVPVAATMRPGVEQPQQPQIAH</sequence>
<organism evidence="2 3">
    <name type="scientific">Polarella glacialis</name>
    <name type="common">Dinoflagellate</name>
    <dbReference type="NCBI Taxonomy" id="89957"/>
    <lineage>
        <taxon>Eukaryota</taxon>
        <taxon>Sar</taxon>
        <taxon>Alveolata</taxon>
        <taxon>Dinophyceae</taxon>
        <taxon>Suessiales</taxon>
        <taxon>Suessiaceae</taxon>
        <taxon>Polarella</taxon>
    </lineage>
</organism>
<feature type="compositionally biased region" description="Pro residues" evidence="1">
    <location>
        <begin position="145"/>
        <end position="162"/>
    </location>
</feature>
<protein>
    <submittedName>
        <fullName evidence="2">Uncharacterized protein</fullName>
    </submittedName>
</protein>
<name>A0A813HI10_POLGL</name>
<accession>A0A813HI10</accession>
<feature type="compositionally biased region" description="Polar residues" evidence="1">
    <location>
        <begin position="52"/>
        <end position="65"/>
    </location>
</feature>
<evidence type="ECO:0000313" key="2">
    <source>
        <dbReference type="EMBL" id="CAE8637127.1"/>
    </source>
</evidence>
<feature type="non-terminal residue" evidence="2">
    <location>
        <position position="193"/>
    </location>
</feature>
<dbReference type="AlphaFoldDB" id="A0A813HI10"/>
<comment type="caution">
    <text evidence="2">The sequence shown here is derived from an EMBL/GenBank/DDBJ whole genome shotgun (WGS) entry which is preliminary data.</text>
</comment>
<dbReference type="Proteomes" id="UP000654075">
    <property type="component" value="Unassembled WGS sequence"/>
</dbReference>
<gene>
    <name evidence="2" type="ORF">PGLA1383_LOCUS52530</name>
</gene>
<evidence type="ECO:0000313" key="3">
    <source>
        <dbReference type="Proteomes" id="UP000654075"/>
    </source>
</evidence>
<proteinExistence type="predicted"/>
<feature type="non-terminal residue" evidence="2">
    <location>
        <position position="1"/>
    </location>
</feature>
<reference evidence="2" key="1">
    <citation type="submission" date="2021-02" db="EMBL/GenBank/DDBJ databases">
        <authorList>
            <person name="Dougan E. K."/>
            <person name="Rhodes N."/>
            <person name="Thang M."/>
            <person name="Chan C."/>
        </authorList>
    </citation>
    <scope>NUCLEOTIDE SEQUENCE</scope>
</reference>
<evidence type="ECO:0000256" key="1">
    <source>
        <dbReference type="SAM" id="MobiDB-lite"/>
    </source>
</evidence>
<dbReference type="EMBL" id="CAJNNV010031623">
    <property type="protein sequence ID" value="CAE8637127.1"/>
    <property type="molecule type" value="Genomic_DNA"/>
</dbReference>
<feature type="compositionally biased region" description="Basic and acidic residues" evidence="1">
    <location>
        <begin position="97"/>
        <end position="107"/>
    </location>
</feature>
<keyword evidence="3" id="KW-1185">Reference proteome</keyword>
<feature type="region of interest" description="Disordered" evidence="1">
    <location>
        <begin position="39"/>
        <end position="193"/>
    </location>
</feature>